<dbReference type="Proteomes" id="UP000504693">
    <property type="component" value="Chromosome"/>
</dbReference>
<dbReference type="AlphaFoldDB" id="A0A7D3XBD4"/>
<dbReference type="InterPro" id="IPR029058">
    <property type="entry name" value="AB_hydrolase_fold"/>
</dbReference>
<keyword evidence="2" id="KW-0378">Hydrolase</keyword>
<dbReference type="InterPro" id="IPR000073">
    <property type="entry name" value="AB_hydrolase_1"/>
</dbReference>
<dbReference type="PANTHER" id="PTHR43798">
    <property type="entry name" value="MONOACYLGLYCEROL LIPASE"/>
    <property type="match status" value="1"/>
</dbReference>
<dbReference type="KEGG" id="emv:HQR01_07085"/>
<dbReference type="EMBL" id="CP053921">
    <property type="protein sequence ID" value="QKG71160.1"/>
    <property type="molecule type" value="Genomic_DNA"/>
</dbReference>
<gene>
    <name evidence="2" type="ORF">HQR01_07085</name>
</gene>
<evidence type="ECO:0000313" key="2">
    <source>
        <dbReference type="EMBL" id="QKG71160.1"/>
    </source>
</evidence>
<sequence length="267" mass="29319">MDSIKVNGVQLCFQDTGSKGEPIVFLHGFPMSHKVWADQVAELQSEFRCIVPDLRGFGRSESSDQRLTFDVLADDVAELIKSLGLPSAHIVGASLGAMLAMTFAARHPNLTRSVVVMHSEALPDDAESKLRRDDQIQFVRESGVEAFVSSFAPRLFPQGTDASIIERLRVIMARSSEESVIAGIKLLRDRDDMTPLLPSILAPALVVAGELDESSPIAWLEEMSHDFPNSRFHVLEGTGHLSIMERPDVVTALLRGWFEENIVVGVG</sequence>
<organism evidence="2 3">
    <name type="scientific">Erythrobacter mangrovi</name>
    <dbReference type="NCBI Taxonomy" id="2739433"/>
    <lineage>
        <taxon>Bacteria</taxon>
        <taxon>Pseudomonadati</taxon>
        <taxon>Pseudomonadota</taxon>
        <taxon>Alphaproteobacteria</taxon>
        <taxon>Sphingomonadales</taxon>
        <taxon>Erythrobacteraceae</taxon>
        <taxon>Erythrobacter/Porphyrobacter group</taxon>
        <taxon>Erythrobacter</taxon>
    </lineage>
</organism>
<dbReference type="SUPFAM" id="SSF53474">
    <property type="entry name" value="alpha/beta-Hydrolases"/>
    <property type="match status" value="1"/>
</dbReference>
<name>A0A7D3XBD4_9SPHN</name>
<dbReference type="Pfam" id="PF00561">
    <property type="entry name" value="Abhydrolase_1"/>
    <property type="match status" value="1"/>
</dbReference>
<dbReference type="PRINTS" id="PR00111">
    <property type="entry name" value="ABHYDROLASE"/>
</dbReference>
<dbReference type="GO" id="GO:0016787">
    <property type="term" value="F:hydrolase activity"/>
    <property type="evidence" value="ECO:0007669"/>
    <property type="project" value="UniProtKB-KW"/>
</dbReference>
<dbReference type="RefSeq" id="WP_173213849.1">
    <property type="nucleotide sequence ID" value="NZ_CP053921.1"/>
</dbReference>
<protein>
    <submittedName>
        <fullName evidence="2">Alpha/beta hydrolase</fullName>
    </submittedName>
</protein>
<dbReference type="InterPro" id="IPR050266">
    <property type="entry name" value="AB_hydrolase_sf"/>
</dbReference>
<evidence type="ECO:0000313" key="3">
    <source>
        <dbReference type="Proteomes" id="UP000504693"/>
    </source>
</evidence>
<feature type="domain" description="AB hydrolase-1" evidence="1">
    <location>
        <begin position="22"/>
        <end position="247"/>
    </location>
</feature>
<accession>A0A7D3XBD4</accession>
<dbReference type="Gene3D" id="3.40.50.1820">
    <property type="entry name" value="alpha/beta hydrolase"/>
    <property type="match status" value="1"/>
</dbReference>
<reference evidence="2 3" key="1">
    <citation type="submission" date="2020-05" db="EMBL/GenBank/DDBJ databases">
        <title>Erythrobacter mangrovi sp. nov., isolated from rhizosphere soil of mangrove plant (Kandelia candel).</title>
        <authorList>
            <person name="Ye Y.H."/>
        </authorList>
    </citation>
    <scope>NUCLEOTIDE SEQUENCE [LARGE SCALE GENOMIC DNA]</scope>
    <source>
        <strain evidence="2 3">EB310</strain>
    </source>
</reference>
<evidence type="ECO:0000259" key="1">
    <source>
        <dbReference type="Pfam" id="PF00561"/>
    </source>
</evidence>
<keyword evidence="3" id="KW-1185">Reference proteome</keyword>
<proteinExistence type="predicted"/>